<dbReference type="AlphaFoldDB" id="A0A8C4Q748"/>
<dbReference type="InterPro" id="IPR026962">
    <property type="entry name" value="KTNB1"/>
</dbReference>
<comment type="subcellular location">
    <subcellularLocation>
        <location evidence="1 7">Cytoplasm</location>
        <location evidence="1 7">Cytoskeleton</location>
    </subcellularLocation>
    <subcellularLocation>
        <location evidence="7">Cytoplasm</location>
    </subcellularLocation>
    <subcellularLocation>
        <location evidence="7">Cytoplasm</location>
        <location evidence="7">Cytoskeleton</location>
        <location evidence="7">Microtubule organizing center</location>
        <location evidence="7">Centrosome</location>
    </subcellularLocation>
    <subcellularLocation>
        <location evidence="7">Cytoplasm</location>
        <location evidence="7">Cytoskeleton</location>
        <location evidence="7">Spindle pole</location>
    </subcellularLocation>
    <subcellularLocation>
        <location evidence="7">Cytoplasm</location>
        <location evidence="7">Cytoskeleton</location>
        <location evidence="7">Spindle</location>
    </subcellularLocation>
    <text evidence="7">Predominantly cytoplasmic. Localized to the interphase centrosome and mitotic spindle poles.</text>
</comment>
<dbReference type="GO" id="GO:0005813">
    <property type="term" value="C:centrosome"/>
    <property type="evidence" value="ECO:0007669"/>
    <property type="project" value="UniProtKB-SubCell"/>
</dbReference>
<dbReference type="GO" id="GO:0051013">
    <property type="term" value="P:microtubule severing"/>
    <property type="evidence" value="ECO:0007669"/>
    <property type="project" value="UniProtKB-UniRule"/>
</dbReference>
<evidence type="ECO:0000256" key="4">
    <source>
        <dbReference type="ARBA" id="ARBA00022701"/>
    </source>
</evidence>
<evidence type="ECO:0000256" key="8">
    <source>
        <dbReference type="PROSITE-ProRule" id="PRU00221"/>
    </source>
</evidence>
<comment type="subunit">
    <text evidence="7">Interacts with KATNA1. This interaction enhances the microtubule binding and severing activity of KATNA1 and also targets this activity to the centrosome.</text>
</comment>
<feature type="repeat" description="WD" evidence="8">
    <location>
        <begin position="11"/>
        <end position="53"/>
    </location>
</feature>
<dbReference type="PRINTS" id="PR00320">
    <property type="entry name" value="GPROTEINBRPT"/>
</dbReference>
<evidence type="ECO:0000256" key="7">
    <source>
        <dbReference type="HAMAP-Rule" id="MF_03022"/>
    </source>
</evidence>
<evidence type="ECO:0000256" key="2">
    <source>
        <dbReference type="ARBA" id="ARBA00022490"/>
    </source>
</evidence>
<dbReference type="Proteomes" id="UP000694388">
    <property type="component" value="Unplaced"/>
</dbReference>
<keyword evidence="6 7" id="KW-0206">Cytoskeleton</keyword>
<dbReference type="SMART" id="SM00320">
    <property type="entry name" value="WD40"/>
    <property type="match status" value="6"/>
</dbReference>
<feature type="domain" description="Katanin p80 subunit C-terminal" evidence="9">
    <location>
        <begin position="373"/>
        <end position="526"/>
    </location>
</feature>
<proteinExistence type="inferred from homology"/>
<keyword evidence="5" id="KW-0677">Repeat</keyword>
<keyword evidence="7" id="KW-0498">Mitosis</keyword>
<dbReference type="Pfam" id="PF13925">
    <property type="entry name" value="Katanin_con80"/>
    <property type="match status" value="1"/>
</dbReference>
<dbReference type="GO" id="GO:0008017">
    <property type="term" value="F:microtubule binding"/>
    <property type="evidence" value="ECO:0007669"/>
    <property type="project" value="UniProtKB-UniRule"/>
</dbReference>
<dbReference type="GO" id="GO:0005737">
    <property type="term" value="C:cytoplasm"/>
    <property type="evidence" value="ECO:0007669"/>
    <property type="project" value="UniProtKB-SubCell"/>
</dbReference>
<dbReference type="GO" id="GO:0000922">
    <property type="term" value="C:spindle pole"/>
    <property type="evidence" value="ECO:0007669"/>
    <property type="project" value="UniProtKB-SubCell"/>
</dbReference>
<evidence type="ECO:0000256" key="6">
    <source>
        <dbReference type="ARBA" id="ARBA00023212"/>
    </source>
</evidence>
<dbReference type="GO" id="GO:0005874">
    <property type="term" value="C:microtubule"/>
    <property type="evidence" value="ECO:0007669"/>
    <property type="project" value="UniProtKB-KW"/>
</dbReference>
<dbReference type="HAMAP" id="MF_03022">
    <property type="entry name" value="Katanin_p80_B1"/>
    <property type="match status" value="1"/>
</dbReference>
<dbReference type="GO" id="GO:0008352">
    <property type="term" value="C:katanin complex"/>
    <property type="evidence" value="ECO:0007669"/>
    <property type="project" value="InterPro"/>
</dbReference>
<dbReference type="GO" id="GO:0051301">
    <property type="term" value="P:cell division"/>
    <property type="evidence" value="ECO:0007669"/>
    <property type="project" value="UniProtKB-KW"/>
</dbReference>
<dbReference type="InterPro" id="IPR001680">
    <property type="entry name" value="WD40_rpt"/>
</dbReference>
<dbReference type="PROSITE" id="PS50082">
    <property type="entry name" value="WD_REPEATS_2"/>
    <property type="match status" value="5"/>
</dbReference>
<dbReference type="PANTHER" id="PTHR19845:SF0">
    <property type="entry name" value="KATANIN P80 WD40 REPEAT-CONTAINING SUBUNIT B1"/>
    <property type="match status" value="1"/>
</dbReference>
<dbReference type="InterPro" id="IPR019775">
    <property type="entry name" value="WD40_repeat_CS"/>
</dbReference>
<dbReference type="PROSITE" id="PS00678">
    <property type="entry name" value="WD_REPEATS_1"/>
    <property type="match status" value="2"/>
</dbReference>
<organism evidence="10 11">
    <name type="scientific">Eptatretus burgeri</name>
    <name type="common">Inshore hagfish</name>
    <dbReference type="NCBI Taxonomy" id="7764"/>
    <lineage>
        <taxon>Eukaryota</taxon>
        <taxon>Metazoa</taxon>
        <taxon>Chordata</taxon>
        <taxon>Craniata</taxon>
        <taxon>Vertebrata</taxon>
        <taxon>Cyclostomata</taxon>
        <taxon>Myxini</taxon>
        <taxon>Myxiniformes</taxon>
        <taxon>Myxinidae</taxon>
        <taxon>Eptatretinae</taxon>
        <taxon>Eptatretus</taxon>
    </lineage>
</organism>
<evidence type="ECO:0000256" key="1">
    <source>
        <dbReference type="ARBA" id="ARBA00004245"/>
    </source>
</evidence>
<reference evidence="10" key="1">
    <citation type="submission" date="2025-08" db="UniProtKB">
        <authorList>
            <consortium name="Ensembl"/>
        </authorList>
    </citation>
    <scope>IDENTIFICATION</scope>
</reference>
<dbReference type="FunFam" id="2.130.10.10:FF:000462">
    <property type="entry name" value="Katanin p80 WD40 repeat-containing subunit B1"/>
    <property type="match status" value="1"/>
</dbReference>
<keyword evidence="11" id="KW-1185">Reference proteome</keyword>
<evidence type="ECO:0000313" key="11">
    <source>
        <dbReference type="Proteomes" id="UP000694388"/>
    </source>
</evidence>
<keyword evidence="3 8" id="KW-0853">WD repeat</keyword>
<evidence type="ECO:0000313" key="10">
    <source>
        <dbReference type="Ensembl" id="ENSEBUP00000010748.1"/>
    </source>
</evidence>
<dbReference type="InterPro" id="IPR015943">
    <property type="entry name" value="WD40/YVTN_repeat-like_dom_sf"/>
</dbReference>
<comment type="similarity">
    <text evidence="7">Belongs to the WD repeat KATNB1 family.</text>
</comment>
<dbReference type="InterPro" id="IPR028021">
    <property type="entry name" value="Katanin_C-terminal"/>
</dbReference>
<keyword evidence="4 7" id="KW-0493">Microtubule</keyword>
<feature type="repeat" description="WD" evidence="8">
    <location>
        <begin position="96"/>
        <end position="126"/>
    </location>
</feature>
<evidence type="ECO:0000256" key="5">
    <source>
        <dbReference type="ARBA" id="ARBA00022737"/>
    </source>
</evidence>
<comment type="function">
    <text evidence="7">Participates in a complex which severs microtubules in an ATP-dependent manner. May act to target the enzymatic subunit of this complex to sites of action such as the centrosome. Microtubule severing may promote rapid reorganization of cellular microtubule arrays and the release of microtubules from the centrosome following nucleation.</text>
</comment>
<dbReference type="InterPro" id="IPR020472">
    <property type="entry name" value="WD40_PAC1"/>
</dbReference>
<dbReference type="SUPFAM" id="SSF50978">
    <property type="entry name" value="WD40 repeat-like"/>
    <property type="match status" value="1"/>
</dbReference>
<keyword evidence="2 7" id="KW-0963">Cytoplasm</keyword>
<dbReference type="Pfam" id="PF00400">
    <property type="entry name" value="WD40"/>
    <property type="match status" value="5"/>
</dbReference>
<feature type="repeat" description="WD" evidence="8">
    <location>
        <begin position="134"/>
        <end position="175"/>
    </location>
</feature>
<sequence>IKAAVSPQKDISAHTGEVTCLALGHNSGHVMVTGGDDQRVNLWALGKPNCIMSLTGHTSPVESVRFKDSEELVMAGSQSGSLKIWNLEAAKLVRTLTGHQVGVRGLDFHPYGEYVASGSLDKTIKVDVTPLLKVYGHADCVNCVRFSPDGRWIASAGGDGSARIWDLAAGKLLHNFTNHTDAINTVEFHPSEYLLATGSADRTVRFWDLEKFTQVSCTDGQAMPIRSVLFGVDGGCLYSGSQDLLCVLGWEPARQLDLQPVEWGRPADLATLTNQLVSPRKHVLMPFLIDKLVVDSTVLASDFKSGALKSVIHLVIVIVIIYCGIDDKEECRTSTTGEDERPEDSVAEITNEADYERIFKSRPLLNVVTRARQGHKTVCSLLISRHKKLEIIRSIWSTGDIKTWWEQFVVHAQLQLNVKFVTVHRTLWKLDICLLILPHQEKLLYSKHESYMQTGCTALKLILQNFGDIIKTNLKASPSVGVDITREERYKKCFECMGLLQRLRPLLDKQAQLAGRMGVTFRELLLLTATLD</sequence>
<dbReference type="CDD" id="cd00200">
    <property type="entry name" value="WD40"/>
    <property type="match status" value="1"/>
</dbReference>
<dbReference type="Gene3D" id="2.130.10.10">
    <property type="entry name" value="YVTN repeat-like/Quinoprotein amine dehydrogenase"/>
    <property type="match status" value="2"/>
</dbReference>
<dbReference type="GO" id="GO:0007019">
    <property type="term" value="P:microtubule depolymerization"/>
    <property type="evidence" value="ECO:0007669"/>
    <property type="project" value="TreeGrafter"/>
</dbReference>
<gene>
    <name evidence="7" type="primary">KATNB1</name>
</gene>
<feature type="repeat" description="WD" evidence="8">
    <location>
        <begin position="176"/>
        <end position="217"/>
    </location>
</feature>
<protein>
    <recommendedName>
        <fullName evidence="7">Katanin p80 WD40 repeat-containing subunit B1</fullName>
        <shortName evidence="7">Katanin p80 subunit B1</shortName>
    </recommendedName>
    <alternativeName>
        <fullName evidence="7">p80 katanin</fullName>
    </alternativeName>
</protein>
<dbReference type="GeneTree" id="ENSGT00940000157918"/>
<reference evidence="10" key="2">
    <citation type="submission" date="2025-09" db="UniProtKB">
        <authorList>
            <consortium name="Ensembl"/>
        </authorList>
    </citation>
    <scope>IDENTIFICATION</scope>
</reference>
<dbReference type="OMA" id="AMDVQCP"/>
<evidence type="ECO:0000259" key="9">
    <source>
        <dbReference type="Pfam" id="PF13925"/>
    </source>
</evidence>
<dbReference type="Ensembl" id="ENSEBUT00000011298.1">
    <property type="protein sequence ID" value="ENSEBUP00000010748.1"/>
    <property type="gene ID" value="ENSEBUG00000006854.1"/>
</dbReference>
<keyword evidence="7" id="KW-0131">Cell cycle</keyword>
<keyword evidence="7" id="KW-0132">Cell division</keyword>
<accession>A0A8C4Q748</accession>
<feature type="repeat" description="WD" evidence="8">
    <location>
        <begin position="54"/>
        <end position="95"/>
    </location>
</feature>
<dbReference type="PROSITE" id="PS50294">
    <property type="entry name" value="WD_REPEATS_REGION"/>
    <property type="match status" value="5"/>
</dbReference>
<dbReference type="InterPro" id="IPR036322">
    <property type="entry name" value="WD40_repeat_dom_sf"/>
</dbReference>
<name>A0A8C4Q748_EPTBU</name>
<evidence type="ECO:0000256" key="3">
    <source>
        <dbReference type="ARBA" id="ARBA00022574"/>
    </source>
</evidence>
<dbReference type="PANTHER" id="PTHR19845">
    <property type="entry name" value="KATANIN P80 SUBUNIT"/>
    <property type="match status" value="1"/>
</dbReference>